<dbReference type="NCBIfam" id="TIGR01634">
    <property type="entry name" value="tail_P2_I"/>
    <property type="match status" value="1"/>
</dbReference>
<keyword evidence="2" id="KW-1185">Reference proteome</keyword>
<dbReference type="OrthoDB" id="90759at2"/>
<dbReference type="EMBL" id="LYBM01000050">
    <property type="protein sequence ID" value="ODA30624.1"/>
    <property type="molecule type" value="Genomic_DNA"/>
</dbReference>
<proteinExistence type="predicted"/>
<evidence type="ECO:0000313" key="1">
    <source>
        <dbReference type="EMBL" id="ODA30624.1"/>
    </source>
</evidence>
<reference evidence="1 2" key="1">
    <citation type="submission" date="2016-05" db="EMBL/GenBank/DDBJ databases">
        <title>Genomic Taxonomy of the Vibrionaceae.</title>
        <authorList>
            <person name="Gomez-Gil B."/>
            <person name="Enciso-Ibarra J."/>
        </authorList>
    </citation>
    <scope>NUCLEOTIDE SEQUENCE [LARGE SCALE GENOMIC DNA]</scope>
    <source>
        <strain evidence="1 2">CAIM 1920</strain>
    </source>
</reference>
<organism evidence="1 2">
    <name type="scientific">Veronia pacifica</name>
    <dbReference type="NCBI Taxonomy" id="1080227"/>
    <lineage>
        <taxon>Bacteria</taxon>
        <taxon>Pseudomonadati</taxon>
        <taxon>Pseudomonadota</taxon>
        <taxon>Gammaproteobacteria</taxon>
        <taxon>Vibrionales</taxon>
        <taxon>Vibrionaceae</taxon>
        <taxon>Veronia</taxon>
    </lineage>
</organism>
<accession>A0A1C3EBR0</accession>
<sequence length="214" mass="23928">MSILPDSSSEWEHRLDTAIGERLAEIDIPLKTLWDPGHCPLEALPFLAWALSVDHWDDKWSEVTQRRVVANSLNLHRIKGTRPAIERALDDLGLHAELEEWWQCQPQKAPYTFHIRTWVNDNRPASGPLLTPDLYRALKVAVINAKNAESDFSFDVGVRTDGGVTLANASQGYACRHDMARATQAPGRMAGGLVAANGARPRTYLHISMTMERP</sequence>
<dbReference type="AlphaFoldDB" id="A0A1C3EBR0"/>
<evidence type="ECO:0000313" key="2">
    <source>
        <dbReference type="Proteomes" id="UP000094936"/>
    </source>
</evidence>
<protein>
    <submittedName>
        <fullName evidence="1">Phage tail protein I</fullName>
    </submittedName>
</protein>
<dbReference type="InterPro" id="IPR006521">
    <property type="entry name" value="Tail_protein_I"/>
</dbReference>
<dbReference type="Pfam" id="PF09684">
    <property type="entry name" value="Tail_P2_I"/>
    <property type="match status" value="1"/>
</dbReference>
<gene>
    <name evidence="1" type="ORF">A8L45_19660</name>
</gene>
<dbReference type="STRING" id="1080227.A8L45_19660"/>
<name>A0A1C3EBR0_9GAMM</name>
<dbReference type="Proteomes" id="UP000094936">
    <property type="component" value="Unassembled WGS sequence"/>
</dbReference>
<dbReference type="RefSeq" id="WP_068905062.1">
    <property type="nucleotide sequence ID" value="NZ_JBHUIF010000017.1"/>
</dbReference>
<comment type="caution">
    <text evidence="1">The sequence shown here is derived from an EMBL/GenBank/DDBJ whole genome shotgun (WGS) entry which is preliminary data.</text>
</comment>